<reference evidence="4 5" key="1">
    <citation type="journal article" date="2002" name="Nucleic Acids Res.">
        <title>The complete genomic sequence of Mycoplasma penetrans, an intracellular bacterial pathogen in humans.</title>
        <authorList>
            <person name="Sasaki Y."/>
            <person name="Ishikawa J."/>
            <person name="Yamashita A."/>
            <person name="Oshima K."/>
            <person name="Kenri T."/>
            <person name="Furuya K."/>
            <person name="Yoshino C."/>
            <person name="Horino A."/>
            <person name="Shiba T."/>
            <person name="Sasaki T."/>
            <person name="Hattori M."/>
        </authorList>
    </citation>
    <scope>NUCLEOTIDE SEQUENCE [LARGE SCALE GENOMIC DNA]</scope>
    <source>
        <strain evidence="4 5">HF-2</strain>
    </source>
</reference>
<protein>
    <submittedName>
        <fullName evidence="4">Two-component response regulator</fullName>
    </submittedName>
</protein>
<feature type="DNA-binding region" description="OmpR/PhoB-type" evidence="2">
    <location>
        <begin position="140"/>
        <end position="234"/>
    </location>
</feature>
<dbReference type="InterPro" id="IPR016032">
    <property type="entry name" value="Sig_transdc_resp-reg_C-effctor"/>
</dbReference>
<keyword evidence="1 2" id="KW-0238">DNA-binding</keyword>
<name>Q8EWY1_MALP2</name>
<sequence>MRNTFLIAYISINENSNSVVYESYSKFSSEILLNDKTFKIERVMLKPNEIDYLTTVHASVVIFDNIPSDQIDEAMVKKIKLISPITHFVYFCENYDEDTFLSVLQKGFEFCVSLDFFTPSLFFQTLLNIFHKVEVINLMNNVIIWGNNLSMNLIDRKVWCSGQEIEITKNEFDILKFFLEHPNTFFSKEEIFKKVWGYDDDPTGLVIQYIYKLKKKIGKDNIVSSTYNGYCFKLRESFRK</sequence>
<dbReference type="Pfam" id="PF00486">
    <property type="entry name" value="Trans_reg_C"/>
    <property type="match status" value="1"/>
</dbReference>
<dbReference type="KEGG" id="mpe:MYPE690"/>
<dbReference type="STRING" id="272633.gene:10731160"/>
<dbReference type="InterPro" id="IPR036388">
    <property type="entry name" value="WH-like_DNA-bd_sf"/>
</dbReference>
<dbReference type="PROSITE" id="PS51755">
    <property type="entry name" value="OMPR_PHOB"/>
    <property type="match status" value="1"/>
</dbReference>
<accession>Q8EWY1</accession>
<dbReference type="CDD" id="cd00383">
    <property type="entry name" value="trans_reg_C"/>
    <property type="match status" value="1"/>
</dbReference>
<evidence type="ECO:0000313" key="4">
    <source>
        <dbReference type="EMBL" id="BAC43859.1"/>
    </source>
</evidence>
<dbReference type="SMART" id="SM00862">
    <property type="entry name" value="Trans_reg_C"/>
    <property type="match status" value="1"/>
</dbReference>
<dbReference type="EMBL" id="BA000026">
    <property type="protein sequence ID" value="BAC43859.1"/>
    <property type="molecule type" value="Genomic_DNA"/>
</dbReference>
<dbReference type="GO" id="GO:0000160">
    <property type="term" value="P:phosphorelay signal transduction system"/>
    <property type="evidence" value="ECO:0007669"/>
    <property type="project" value="InterPro"/>
</dbReference>
<dbReference type="HOGENOM" id="CLU_1155417_0_0_14"/>
<dbReference type="SUPFAM" id="SSF46894">
    <property type="entry name" value="C-terminal effector domain of the bipartite response regulators"/>
    <property type="match status" value="1"/>
</dbReference>
<dbReference type="AlphaFoldDB" id="Q8EWY1"/>
<organism evidence="4 5">
    <name type="scientific">Malacoplasma penetrans (strain HF-2)</name>
    <name type="common">Mycoplasma penetrans</name>
    <dbReference type="NCBI Taxonomy" id="272633"/>
    <lineage>
        <taxon>Bacteria</taxon>
        <taxon>Bacillati</taxon>
        <taxon>Mycoplasmatota</taxon>
        <taxon>Mycoplasmoidales</taxon>
        <taxon>Mycoplasmoidaceae</taxon>
        <taxon>Malacoplasma</taxon>
    </lineage>
</organism>
<dbReference type="InterPro" id="IPR001867">
    <property type="entry name" value="OmpR/PhoB-type_DNA-bd"/>
</dbReference>
<feature type="domain" description="OmpR/PhoB-type" evidence="3">
    <location>
        <begin position="140"/>
        <end position="234"/>
    </location>
</feature>
<gene>
    <name evidence="4" type="ordered locus">MYPE690</name>
</gene>
<dbReference type="Gene3D" id="1.10.10.10">
    <property type="entry name" value="Winged helix-like DNA-binding domain superfamily/Winged helix DNA-binding domain"/>
    <property type="match status" value="1"/>
</dbReference>
<dbReference type="FunCoup" id="Q8EWY1">
    <property type="interactions" value="216"/>
</dbReference>
<dbReference type="GO" id="GO:0003677">
    <property type="term" value="F:DNA binding"/>
    <property type="evidence" value="ECO:0007669"/>
    <property type="project" value="UniProtKB-UniRule"/>
</dbReference>
<keyword evidence="5" id="KW-1185">Reference proteome</keyword>
<dbReference type="GO" id="GO:0006355">
    <property type="term" value="P:regulation of DNA-templated transcription"/>
    <property type="evidence" value="ECO:0007669"/>
    <property type="project" value="InterPro"/>
</dbReference>
<proteinExistence type="predicted"/>
<evidence type="ECO:0000313" key="5">
    <source>
        <dbReference type="Proteomes" id="UP000002522"/>
    </source>
</evidence>
<evidence type="ECO:0000259" key="3">
    <source>
        <dbReference type="PROSITE" id="PS51755"/>
    </source>
</evidence>
<dbReference type="eggNOG" id="COG0745">
    <property type="taxonomic scope" value="Bacteria"/>
</dbReference>
<dbReference type="Proteomes" id="UP000002522">
    <property type="component" value="Chromosome"/>
</dbReference>
<evidence type="ECO:0000256" key="1">
    <source>
        <dbReference type="ARBA" id="ARBA00023125"/>
    </source>
</evidence>
<dbReference type="RefSeq" id="WP_011076895.1">
    <property type="nucleotide sequence ID" value="NC_004432.1"/>
</dbReference>
<dbReference type="InParanoid" id="Q8EWY1"/>
<evidence type="ECO:0000256" key="2">
    <source>
        <dbReference type="PROSITE-ProRule" id="PRU01091"/>
    </source>
</evidence>